<dbReference type="Proteomes" id="UP001206925">
    <property type="component" value="Unassembled WGS sequence"/>
</dbReference>
<feature type="non-terminal residue" evidence="1">
    <location>
        <position position="1"/>
    </location>
</feature>
<gene>
    <name evidence="1" type="ORF">M8C21_029473</name>
</gene>
<keyword evidence="2" id="KW-1185">Reference proteome</keyword>
<sequence length="68" mass="7475">MISLDCSGGSVMVVSFNLKTSIMRAPLLKLYRRRTVAATRNSDAEEKTTAAKRGFQFLFDQVSCVGSI</sequence>
<name>A0AAD5GV04_AMBAR</name>
<dbReference type="EMBL" id="JAMZMK010005471">
    <property type="protein sequence ID" value="KAI7753341.1"/>
    <property type="molecule type" value="Genomic_DNA"/>
</dbReference>
<evidence type="ECO:0000313" key="2">
    <source>
        <dbReference type="Proteomes" id="UP001206925"/>
    </source>
</evidence>
<dbReference type="AlphaFoldDB" id="A0AAD5GV04"/>
<protein>
    <submittedName>
        <fullName evidence="1">Uncharacterized protein</fullName>
    </submittedName>
</protein>
<comment type="caution">
    <text evidence="1">The sequence shown here is derived from an EMBL/GenBank/DDBJ whole genome shotgun (WGS) entry which is preliminary data.</text>
</comment>
<proteinExistence type="predicted"/>
<reference evidence="1" key="1">
    <citation type="submission" date="2022-06" db="EMBL/GenBank/DDBJ databases">
        <title>Uncovering the hologenomic basis of an extraordinary plant invasion.</title>
        <authorList>
            <person name="Bieker V.C."/>
            <person name="Martin M.D."/>
            <person name="Gilbert T."/>
            <person name="Hodgins K."/>
            <person name="Battlay P."/>
            <person name="Petersen B."/>
            <person name="Wilson J."/>
        </authorList>
    </citation>
    <scope>NUCLEOTIDE SEQUENCE</scope>
    <source>
        <strain evidence="1">AA19_3_7</strain>
        <tissue evidence="1">Leaf</tissue>
    </source>
</reference>
<accession>A0AAD5GV04</accession>
<organism evidence="1 2">
    <name type="scientific">Ambrosia artemisiifolia</name>
    <name type="common">Common ragweed</name>
    <dbReference type="NCBI Taxonomy" id="4212"/>
    <lineage>
        <taxon>Eukaryota</taxon>
        <taxon>Viridiplantae</taxon>
        <taxon>Streptophyta</taxon>
        <taxon>Embryophyta</taxon>
        <taxon>Tracheophyta</taxon>
        <taxon>Spermatophyta</taxon>
        <taxon>Magnoliopsida</taxon>
        <taxon>eudicotyledons</taxon>
        <taxon>Gunneridae</taxon>
        <taxon>Pentapetalae</taxon>
        <taxon>asterids</taxon>
        <taxon>campanulids</taxon>
        <taxon>Asterales</taxon>
        <taxon>Asteraceae</taxon>
        <taxon>Asteroideae</taxon>
        <taxon>Heliantheae alliance</taxon>
        <taxon>Heliantheae</taxon>
        <taxon>Ambrosia</taxon>
    </lineage>
</organism>
<evidence type="ECO:0000313" key="1">
    <source>
        <dbReference type="EMBL" id="KAI7753341.1"/>
    </source>
</evidence>